<feature type="domain" description="RCK N-terminal" evidence="5">
    <location>
        <begin position="1"/>
        <end position="118"/>
    </location>
</feature>
<dbReference type="GO" id="GO:0005886">
    <property type="term" value="C:plasma membrane"/>
    <property type="evidence" value="ECO:0007669"/>
    <property type="project" value="InterPro"/>
</dbReference>
<dbReference type="InterPro" id="IPR003148">
    <property type="entry name" value="RCK_N"/>
</dbReference>
<dbReference type="SUPFAM" id="SSF116726">
    <property type="entry name" value="TrkA C-terminal domain-like"/>
    <property type="match status" value="1"/>
</dbReference>
<dbReference type="InterPro" id="IPR006037">
    <property type="entry name" value="RCK_C"/>
</dbReference>
<proteinExistence type="predicted"/>
<dbReference type="AlphaFoldDB" id="A0A1G6MSS4"/>
<reference evidence="8" key="1">
    <citation type="submission" date="2016-10" db="EMBL/GenBank/DDBJ databases">
        <authorList>
            <person name="Varghese N."/>
            <person name="Submissions S."/>
        </authorList>
    </citation>
    <scope>NUCLEOTIDE SEQUENCE [LARGE SCALE GENOMIC DNA]</scope>
    <source>
        <strain evidence="8">DSM 22619</strain>
    </source>
</reference>
<evidence type="ECO:0000313" key="8">
    <source>
        <dbReference type="Proteomes" id="UP000198528"/>
    </source>
</evidence>
<dbReference type="PROSITE" id="PS51201">
    <property type="entry name" value="RCK_N"/>
    <property type="match status" value="1"/>
</dbReference>
<keyword evidence="2" id="KW-0406">Ion transport</keyword>
<evidence type="ECO:0000256" key="2">
    <source>
        <dbReference type="ARBA" id="ARBA00022538"/>
    </source>
</evidence>
<dbReference type="Pfam" id="PF02254">
    <property type="entry name" value="TrkA_N"/>
    <property type="match status" value="1"/>
</dbReference>
<name>A0A1G6MSS4_9ACTN</name>
<evidence type="ECO:0000256" key="3">
    <source>
        <dbReference type="ARBA" id="ARBA00022958"/>
    </source>
</evidence>
<accession>A0A1G6MSS4</accession>
<keyword evidence="4" id="KW-0520">NAD</keyword>
<keyword evidence="3" id="KW-0630">Potassium</keyword>
<dbReference type="Gene3D" id="3.30.70.1450">
    <property type="entry name" value="Regulator of K+ conductance, C-terminal domain"/>
    <property type="match status" value="1"/>
</dbReference>
<dbReference type="PANTHER" id="PTHR43833">
    <property type="entry name" value="POTASSIUM CHANNEL PROTEIN 2-RELATED-RELATED"/>
    <property type="match status" value="1"/>
</dbReference>
<dbReference type="Proteomes" id="UP000198528">
    <property type="component" value="Unassembled WGS sequence"/>
</dbReference>
<evidence type="ECO:0000256" key="4">
    <source>
        <dbReference type="ARBA" id="ARBA00023027"/>
    </source>
</evidence>
<evidence type="ECO:0000259" key="5">
    <source>
        <dbReference type="PROSITE" id="PS51201"/>
    </source>
</evidence>
<dbReference type="InterPro" id="IPR050721">
    <property type="entry name" value="Trk_Ktr_HKT_K-transport"/>
</dbReference>
<dbReference type="InterPro" id="IPR006036">
    <property type="entry name" value="K_uptake_TrkA"/>
</dbReference>
<sequence length="217" mass="23368">MNVIVVGLGRMGTGLARKLDRQGHNVCAVDQDPERLELLGDGFAGRKVCGVGIDRDVLEKAGIERASAVVSCTTSDETNIVIARIARDSYRVPRVIARTYDVSKAETYRRLGIQTISTTDWGVRRACELLTYHQQDSVLAVGTGEVQIVRADVPTLLEGHPVREISAIGEVKIAAVSHNSQTFIPTEGTVLGHGDVVYAAVASSAQEKFAHMLGKSE</sequence>
<gene>
    <name evidence="7" type="ORF">SAMN04487824_12424</name>
</gene>
<dbReference type="STRING" id="604330.SAMN04489857_1694"/>
<dbReference type="PROSITE" id="PS51202">
    <property type="entry name" value="RCK_C"/>
    <property type="match status" value="1"/>
</dbReference>
<dbReference type="InterPro" id="IPR036291">
    <property type="entry name" value="NAD(P)-bd_dom_sf"/>
</dbReference>
<dbReference type="EMBL" id="FMZL01000024">
    <property type="protein sequence ID" value="SDC58026.1"/>
    <property type="molecule type" value="Genomic_DNA"/>
</dbReference>
<dbReference type="SUPFAM" id="SSF51735">
    <property type="entry name" value="NAD(P)-binding Rossmann-fold domains"/>
    <property type="match status" value="1"/>
</dbReference>
<dbReference type="GO" id="GO:0015079">
    <property type="term" value="F:potassium ion transmembrane transporter activity"/>
    <property type="evidence" value="ECO:0007669"/>
    <property type="project" value="InterPro"/>
</dbReference>
<dbReference type="RefSeq" id="WP_090847470.1">
    <property type="nucleotide sequence ID" value="NZ_FMZL01000024.1"/>
</dbReference>
<dbReference type="InterPro" id="IPR036721">
    <property type="entry name" value="RCK_C_sf"/>
</dbReference>
<dbReference type="PANTHER" id="PTHR43833:SF8">
    <property type="entry name" value="TRK SYSTEM POTASSIUM UPTAKE PROTEIN TRKA"/>
    <property type="match status" value="1"/>
</dbReference>
<keyword evidence="2" id="KW-0633">Potassium transport</keyword>
<protein>
    <recommendedName>
        <fullName evidence="1">Trk system potassium uptake protein TrkA</fullName>
    </recommendedName>
</protein>
<dbReference type="Gene3D" id="3.40.50.720">
    <property type="entry name" value="NAD(P)-binding Rossmann-like Domain"/>
    <property type="match status" value="1"/>
</dbReference>
<keyword evidence="2" id="KW-0813">Transport</keyword>
<evidence type="ECO:0000259" key="6">
    <source>
        <dbReference type="PROSITE" id="PS51202"/>
    </source>
</evidence>
<organism evidence="7 8">
    <name type="scientific">Parafannyhessea umbonata</name>
    <dbReference type="NCBI Taxonomy" id="604330"/>
    <lineage>
        <taxon>Bacteria</taxon>
        <taxon>Bacillati</taxon>
        <taxon>Actinomycetota</taxon>
        <taxon>Coriobacteriia</taxon>
        <taxon>Coriobacteriales</taxon>
        <taxon>Atopobiaceae</taxon>
        <taxon>Parafannyhessea</taxon>
    </lineage>
</organism>
<dbReference type="PRINTS" id="PR00335">
    <property type="entry name" value="KUPTAKETRKA"/>
</dbReference>
<keyword evidence="8" id="KW-1185">Reference proteome</keyword>
<evidence type="ECO:0000313" key="7">
    <source>
        <dbReference type="EMBL" id="SDC58026.1"/>
    </source>
</evidence>
<feature type="domain" description="RCK C-terminal" evidence="6">
    <location>
        <begin position="136"/>
        <end position="215"/>
    </location>
</feature>
<evidence type="ECO:0000256" key="1">
    <source>
        <dbReference type="ARBA" id="ARBA00017378"/>
    </source>
</evidence>